<keyword evidence="3" id="KW-1185">Reference proteome</keyword>
<accession>A0A4D9D9S6</accession>
<dbReference type="AlphaFoldDB" id="A0A4D9D9S6"/>
<organism evidence="2 3">
    <name type="scientific">Nannochloropsis salina CCMP1776</name>
    <dbReference type="NCBI Taxonomy" id="1027361"/>
    <lineage>
        <taxon>Eukaryota</taxon>
        <taxon>Sar</taxon>
        <taxon>Stramenopiles</taxon>
        <taxon>Ochrophyta</taxon>
        <taxon>Eustigmatophyceae</taxon>
        <taxon>Eustigmatales</taxon>
        <taxon>Monodopsidaceae</taxon>
        <taxon>Microchloropsis</taxon>
        <taxon>Microchloropsis salina</taxon>
    </lineage>
</organism>
<dbReference type="Pfam" id="PF13911">
    <property type="entry name" value="AhpC-TSA_2"/>
    <property type="match status" value="1"/>
</dbReference>
<dbReference type="PANTHER" id="PTHR28630:SF3">
    <property type="entry name" value="PEROXIREDOXIN-LIKE 2C"/>
    <property type="match status" value="1"/>
</dbReference>
<protein>
    <recommendedName>
        <fullName evidence="4">Thioredoxin domain-containing protein</fullName>
    </recommendedName>
</protein>
<feature type="chain" id="PRO_5020040222" description="Thioredoxin domain-containing protein" evidence="1">
    <location>
        <begin position="21"/>
        <end position="315"/>
    </location>
</feature>
<reference evidence="2 3" key="1">
    <citation type="submission" date="2019-01" db="EMBL/GenBank/DDBJ databases">
        <title>Nuclear Genome Assembly of the Microalgal Biofuel strain Nannochloropsis salina CCMP1776.</title>
        <authorList>
            <person name="Hovde B."/>
        </authorList>
    </citation>
    <scope>NUCLEOTIDE SEQUENCE [LARGE SCALE GENOMIC DNA]</scope>
    <source>
        <strain evidence="2 3">CCMP1776</strain>
    </source>
</reference>
<dbReference type="OrthoDB" id="40334at2759"/>
<evidence type="ECO:0008006" key="4">
    <source>
        <dbReference type="Google" id="ProtNLM"/>
    </source>
</evidence>
<dbReference type="InterPro" id="IPR032801">
    <property type="entry name" value="PXL2A/B/C"/>
</dbReference>
<keyword evidence="1" id="KW-0732">Signal</keyword>
<dbReference type="EMBL" id="SDOX01000007">
    <property type="protein sequence ID" value="TFJ86773.1"/>
    <property type="molecule type" value="Genomic_DNA"/>
</dbReference>
<comment type="caution">
    <text evidence="2">The sequence shown here is derived from an EMBL/GenBank/DDBJ whole genome shotgun (WGS) entry which is preliminary data.</text>
</comment>
<name>A0A4D9D9S6_9STRA</name>
<dbReference type="Proteomes" id="UP000355283">
    <property type="component" value="Unassembled WGS sequence"/>
</dbReference>
<evidence type="ECO:0000313" key="2">
    <source>
        <dbReference type="EMBL" id="TFJ86773.1"/>
    </source>
</evidence>
<dbReference type="PANTHER" id="PTHR28630">
    <property type="match status" value="1"/>
</dbReference>
<evidence type="ECO:0000313" key="3">
    <source>
        <dbReference type="Proteomes" id="UP000355283"/>
    </source>
</evidence>
<sequence length="315" mass="34117">MVCRLFLLTITLAAITACQAFVIRNLPSHGQLRDSKFGASSSKRGGHGRLSMQSSSFSIMQSSPEYALLKESKVLSAKTGRSVALGDVFPTGGKMTIVAFLTHWGDFNSFEYAQKLLHYLPELERANVNVVAVGIGTVAAAQKFASLVGGFPLDRLYADESAVSYGKFGFSRGFAADLPVNPYLKLLPMLAGIGSPGTLQAVLAGYVGDKKTDASWTGDYLKKEGQGLVDKSAFDVLGREGARPFEVATVRLQNMMAILPNWEALVPPNKQLITQQGGSLVFEGRKLVRVYRDRGILTYTDVEDLLRTVGVARSR</sequence>
<feature type="signal peptide" evidence="1">
    <location>
        <begin position="1"/>
        <end position="20"/>
    </location>
</feature>
<proteinExistence type="predicted"/>
<gene>
    <name evidence="2" type="ORF">NSK_001861</name>
</gene>
<dbReference type="PROSITE" id="PS51257">
    <property type="entry name" value="PROKAR_LIPOPROTEIN"/>
    <property type="match status" value="1"/>
</dbReference>
<evidence type="ECO:0000256" key="1">
    <source>
        <dbReference type="SAM" id="SignalP"/>
    </source>
</evidence>